<evidence type="ECO:0000313" key="11">
    <source>
        <dbReference type="Proteomes" id="UP000187013"/>
    </source>
</evidence>
<reference evidence="10 11" key="1">
    <citation type="submission" date="2016-08" db="EMBL/GenBank/DDBJ databases">
        <title>Draft genome sequence of allopolyploid Zygosaccharomyces rouxii.</title>
        <authorList>
            <person name="Watanabe J."/>
            <person name="Uehara K."/>
            <person name="Mogi Y."/>
            <person name="Tsukioka Y."/>
        </authorList>
    </citation>
    <scope>NUCLEOTIDE SEQUENCE [LARGE SCALE GENOMIC DNA]</scope>
    <source>
        <strain evidence="10 11">NBRC 110957</strain>
    </source>
</reference>
<keyword evidence="6" id="KW-0735">Signal-anchor</keyword>
<dbReference type="PANTHER" id="PTHR31646:SF1">
    <property type="entry name" value="ALPHA-1,2-MANNOSYLTRANSFERASE MNN2"/>
    <property type="match status" value="1"/>
</dbReference>
<dbReference type="Pfam" id="PF11051">
    <property type="entry name" value="Mannosyl_trans3"/>
    <property type="match status" value="1"/>
</dbReference>
<evidence type="ECO:0000256" key="2">
    <source>
        <dbReference type="ARBA" id="ARBA00004922"/>
    </source>
</evidence>
<keyword evidence="5" id="KW-0812">Transmembrane</keyword>
<dbReference type="GO" id="GO:0000026">
    <property type="term" value="F:alpha-1,2-mannosyltransferase activity"/>
    <property type="evidence" value="ECO:0007669"/>
    <property type="project" value="TreeGrafter"/>
</dbReference>
<organism evidence="10 11">
    <name type="scientific">Zygosaccharomyces rouxii</name>
    <dbReference type="NCBI Taxonomy" id="4956"/>
    <lineage>
        <taxon>Eukaryota</taxon>
        <taxon>Fungi</taxon>
        <taxon>Dikarya</taxon>
        <taxon>Ascomycota</taxon>
        <taxon>Saccharomycotina</taxon>
        <taxon>Saccharomycetes</taxon>
        <taxon>Saccharomycetales</taxon>
        <taxon>Saccharomycetaceae</taxon>
        <taxon>Zygosaccharomyces</taxon>
    </lineage>
</organism>
<dbReference type="Proteomes" id="UP000187013">
    <property type="component" value="Unassembled WGS sequence"/>
</dbReference>
<dbReference type="PANTHER" id="PTHR31646">
    <property type="entry name" value="ALPHA-1,2-MANNOSYLTRANSFERASE MNN2"/>
    <property type="match status" value="1"/>
</dbReference>
<proteinExistence type="inferred from homology"/>
<dbReference type="GO" id="GO:0046354">
    <property type="term" value="P:mannan biosynthetic process"/>
    <property type="evidence" value="ECO:0007669"/>
    <property type="project" value="TreeGrafter"/>
</dbReference>
<dbReference type="OrthoDB" id="430354at2759"/>
<evidence type="ECO:0000313" key="10">
    <source>
        <dbReference type="EMBL" id="GAV55251.1"/>
    </source>
</evidence>
<dbReference type="InterPro" id="IPR022751">
    <property type="entry name" value="Alpha_mannosyltransferase"/>
</dbReference>
<gene>
    <name evidence="10" type="ORF">ZYGR_0AS05750</name>
</gene>
<comment type="pathway">
    <text evidence="2">Protein modification; protein glycosylation.</text>
</comment>
<dbReference type="SUPFAM" id="SSF53448">
    <property type="entry name" value="Nucleotide-diphospho-sugar transferases"/>
    <property type="match status" value="1"/>
</dbReference>
<evidence type="ECO:0000256" key="4">
    <source>
        <dbReference type="ARBA" id="ARBA00022679"/>
    </source>
</evidence>
<comment type="subcellular location">
    <subcellularLocation>
        <location evidence="1">Golgi apparatus membrane</location>
        <topology evidence="1">Single-pass type II membrane protein</topology>
    </subcellularLocation>
</comment>
<accession>A0A1Q3AHR7</accession>
<comment type="caution">
    <text evidence="10">The sequence shown here is derived from an EMBL/GenBank/DDBJ whole genome shotgun (WGS) entry which is preliminary data.</text>
</comment>
<keyword evidence="8" id="KW-0333">Golgi apparatus</keyword>
<dbReference type="EMBL" id="BDGX01000045">
    <property type="protein sequence ID" value="GAV55251.1"/>
    <property type="molecule type" value="Genomic_DNA"/>
</dbReference>
<evidence type="ECO:0000256" key="3">
    <source>
        <dbReference type="ARBA" id="ARBA00009105"/>
    </source>
</evidence>
<evidence type="ECO:0000256" key="5">
    <source>
        <dbReference type="ARBA" id="ARBA00022692"/>
    </source>
</evidence>
<protein>
    <submittedName>
        <fullName evidence="10">Uncharacterized protein</fullName>
    </submittedName>
</protein>
<dbReference type="InterPro" id="IPR029044">
    <property type="entry name" value="Nucleotide-diphossugar_trans"/>
</dbReference>
<evidence type="ECO:0000256" key="7">
    <source>
        <dbReference type="ARBA" id="ARBA00022989"/>
    </source>
</evidence>
<dbReference type="GO" id="GO:0000139">
    <property type="term" value="C:Golgi membrane"/>
    <property type="evidence" value="ECO:0007669"/>
    <property type="project" value="UniProtKB-SubCell"/>
</dbReference>
<name>A0A1Q3AHR7_ZYGRO</name>
<evidence type="ECO:0000256" key="9">
    <source>
        <dbReference type="ARBA" id="ARBA00023136"/>
    </source>
</evidence>
<keyword evidence="7" id="KW-1133">Transmembrane helix</keyword>
<evidence type="ECO:0000256" key="1">
    <source>
        <dbReference type="ARBA" id="ARBA00004323"/>
    </source>
</evidence>
<keyword evidence="4" id="KW-0808">Transferase</keyword>
<keyword evidence="9" id="KW-0472">Membrane</keyword>
<sequence length="664" mass="76736">MNRVSLFFRRLLYLGRRRNTRGIKLLIVSVLLATLTLVGIQHASDYMEVDILPTSLNYLNYLSNGFSSTTQDHYFDREKLTEMMKFTMERVRSHSSTAVVDRTRNKNCQLGDVGITAADDFSKVTKQQLLKCIDFPKETFHQLKDSHNMFLDTLTNEILDKYPTDLYGGKGIVIVGGGKYTLYAMPAIKAIRTNGDPTIPVELMIPPENDGEEAFCENVLPELDPSGLTRCIYMNQVFDEQTLKDVKGYQLKALALLASSFEKVLLLDADNYVVNSIKNVFDVEVFQNFGLVLWPDYWRRLHHPQLYDIVGITVNEDKRIRYSVDDLSPAELYEEKDYSKVPFHDFEGAIPDGGTESGQLLVDKSKHLGTIILSLYYNYNGPSQYYPLLGQGFAGEGDKDTFALAANTLTQKGIDSKYHQVKTPVGTSGNWVNSEDETPFEDWLPETSKSYRGVAMLQHDLFSDFEAYMNAVHEIHDSYDDDFRIYYNRKLNERPLEDDSSENREKVASWEKKIHDDFWKFHKEDYHLKSFLQYFKEVPVLFVHSHLPKYNPWQLSLTGDLKYDGKKVMEKHANVPGFKPSRHGHYRMYGNDFKEKVNYDLELANFITMRDHICAVEDGYKNFSYLSKEVSREDRGMEKYRAMCDYIAERVDMLSDTTWLGSVY</sequence>
<comment type="similarity">
    <text evidence="3">Belongs to the MNN1/MNT family.</text>
</comment>
<dbReference type="AlphaFoldDB" id="A0A1Q3AHR7"/>
<evidence type="ECO:0000256" key="6">
    <source>
        <dbReference type="ARBA" id="ARBA00022968"/>
    </source>
</evidence>
<evidence type="ECO:0000256" key="8">
    <source>
        <dbReference type="ARBA" id="ARBA00023034"/>
    </source>
</evidence>